<dbReference type="InterPro" id="IPR000477">
    <property type="entry name" value="RT_dom"/>
</dbReference>
<keyword evidence="2" id="KW-0695">RNA-directed DNA polymerase</keyword>
<dbReference type="PaxDb" id="67767-A0A0J7KDR5"/>
<gene>
    <name evidence="2" type="ORF">RF55_12194</name>
</gene>
<organism evidence="2 3">
    <name type="scientific">Lasius niger</name>
    <name type="common">Black garden ant</name>
    <dbReference type="NCBI Taxonomy" id="67767"/>
    <lineage>
        <taxon>Eukaryota</taxon>
        <taxon>Metazoa</taxon>
        <taxon>Ecdysozoa</taxon>
        <taxon>Arthropoda</taxon>
        <taxon>Hexapoda</taxon>
        <taxon>Insecta</taxon>
        <taxon>Pterygota</taxon>
        <taxon>Neoptera</taxon>
        <taxon>Endopterygota</taxon>
        <taxon>Hymenoptera</taxon>
        <taxon>Apocrita</taxon>
        <taxon>Aculeata</taxon>
        <taxon>Formicoidea</taxon>
        <taxon>Formicidae</taxon>
        <taxon>Formicinae</taxon>
        <taxon>Lasius</taxon>
        <taxon>Lasius</taxon>
    </lineage>
</organism>
<feature type="domain" description="Reverse transcriptase" evidence="1">
    <location>
        <begin position="64"/>
        <end position="341"/>
    </location>
</feature>
<evidence type="ECO:0000259" key="1">
    <source>
        <dbReference type="PROSITE" id="PS50878"/>
    </source>
</evidence>
<sequence>MTTNANEAPPSRRTRTIDDIWRPIMEQDLKWGRVPRPSAAGPDGVTPRLFRAVPTEILLRIYNIIMWCERLPEDLLKSRTIFLPKKTDAVEPGDFRPITIPSVIVRGLHKILAKRMEVMLDIDPRERAFRNTDGCADNTFLLDTILRSHRRNFKSVYMASLDVSKAFDSVSHPAIETALTEIGVPRPMVRYLAEIYRESRTRLEGDTWSSAYIHPGRGVRQGDPLSPVIFNVITHHMLQQLPDDIGIHLGDTLINAVAFADDLLLIATTSPGLQRLIDGAAAYLGDCGMTINPAKSMTVSIRAAPHIKKTMVDVSATFTCGGQQLPSLSRSNKWRYLGVIFTPEGRTMCRPREVL</sequence>
<keyword evidence="2" id="KW-0808">Transferase</keyword>
<dbReference type="AlphaFoldDB" id="A0A0J7KDR5"/>
<dbReference type="PANTHER" id="PTHR19446">
    <property type="entry name" value="REVERSE TRANSCRIPTASES"/>
    <property type="match status" value="1"/>
</dbReference>
<dbReference type="CDD" id="cd01650">
    <property type="entry name" value="RT_nLTR_like"/>
    <property type="match status" value="1"/>
</dbReference>
<proteinExistence type="predicted"/>
<protein>
    <submittedName>
        <fullName evidence="2">Reverse transcriptase</fullName>
    </submittedName>
</protein>
<keyword evidence="3" id="KW-1185">Reference proteome</keyword>
<dbReference type="InterPro" id="IPR043502">
    <property type="entry name" value="DNA/RNA_pol_sf"/>
</dbReference>
<name>A0A0J7KDR5_LASNI</name>
<dbReference type="Pfam" id="PF00078">
    <property type="entry name" value="RVT_1"/>
    <property type="match status" value="1"/>
</dbReference>
<comment type="caution">
    <text evidence="2">The sequence shown here is derived from an EMBL/GenBank/DDBJ whole genome shotgun (WGS) entry which is preliminary data.</text>
</comment>
<keyword evidence="2" id="KW-0548">Nucleotidyltransferase</keyword>
<dbReference type="PROSITE" id="PS50878">
    <property type="entry name" value="RT_POL"/>
    <property type="match status" value="1"/>
</dbReference>
<evidence type="ECO:0000313" key="3">
    <source>
        <dbReference type="Proteomes" id="UP000036403"/>
    </source>
</evidence>
<dbReference type="STRING" id="67767.A0A0J7KDR5"/>
<dbReference type="EMBL" id="LBMM01009160">
    <property type="protein sequence ID" value="KMQ88341.1"/>
    <property type="molecule type" value="Genomic_DNA"/>
</dbReference>
<reference evidence="2 3" key="1">
    <citation type="submission" date="2015-04" db="EMBL/GenBank/DDBJ databases">
        <title>Lasius niger genome sequencing.</title>
        <authorList>
            <person name="Konorov E.A."/>
            <person name="Nikitin M.A."/>
            <person name="Kirill M.V."/>
            <person name="Chang P."/>
        </authorList>
    </citation>
    <scope>NUCLEOTIDE SEQUENCE [LARGE SCALE GENOMIC DNA]</scope>
    <source>
        <tissue evidence="2">Whole</tissue>
    </source>
</reference>
<dbReference type="SUPFAM" id="SSF56672">
    <property type="entry name" value="DNA/RNA polymerases"/>
    <property type="match status" value="1"/>
</dbReference>
<dbReference type="GO" id="GO:0003964">
    <property type="term" value="F:RNA-directed DNA polymerase activity"/>
    <property type="evidence" value="ECO:0007669"/>
    <property type="project" value="UniProtKB-KW"/>
</dbReference>
<dbReference type="OrthoDB" id="7635226at2759"/>
<accession>A0A0J7KDR5</accession>
<dbReference type="Proteomes" id="UP000036403">
    <property type="component" value="Unassembled WGS sequence"/>
</dbReference>
<evidence type="ECO:0000313" key="2">
    <source>
        <dbReference type="EMBL" id="KMQ88341.1"/>
    </source>
</evidence>